<proteinExistence type="predicted"/>
<dbReference type="AlphaFoldDB" id="A0A0H1BGD6"/>
<evidence type="ECO:0000313" key="3">
    <source>
        <dbReference type="Proteomes" id="UP000053573"/>
    </source>
</evidence>
<evidence type="ECO:0000256" key="1">
    <source>
        <dbReference type="SAM" id="SignalP"/>
    </source>
</evidence>
<keyword evidence="3" id="KW-1185">Reference proteome</keyword>
<dbReference type="EMBL" id="LDEV01002157">
    <property type="protein sequence ID" value="KLJ10097.1"/>
    <property type="molecule type" value="Genomic_DNA"/>
</dbReference>
<evidence type="ECO:0008006" key="4">
    <source>
        <dbReference type="Google" id="ProtNLM"/>
    </source>
</evidence>
<dbReference type="OrthoDB" id="3689965at2759"/>
<feature type="chain" id="PRO_5005199552" description="Ecp2 effector protein domain-containing protein" evidence="1">
    <location>
        <begin position="22"/>
        <end position="192"/>
    </location>
</feature>
<gene>
    <name evidence="2" type="ORF">EMPG_09909</name>
</gene>
<name>A0A0H1BGD6_9EURO</name>
<organism evidence="2 3">
    <name type="scientific">Blastomyces silverae</name>
    <dbReference type="NCBI Taxonomy" id="2060906"/>
    <lineage>
        <taxon>Eukaryota</taxon>
        <taxon>Fungi</taxon>
        <taxon>Dikarya</taxon>
        <taxon>Ascomycota</taxon>
        <taxon>Pezizomycotina</taxon>
        <taxon>Eurotiomycetes</taxon>
        <taxon>Eurotiomycetidae</taxon>
        <taxon>Onygenales</taxon>
        <taxon>Ajellomycetaceae</taxon>
        <taxon>Blastomyces</taxon>
    </lineage>
</organism>
<keyword evidence="1" id="KW-0732">Signal</keyword>
<protein>
    <recommendedName>
        <fullName evidence="4">Ecp2 effector protein domain-containing protein</fullName>
    </recommendedName>
</protein>
<sequence>MLFSSAVIKYAALLMTTGAVALPTTIPEFEAGVRTVCFDETPKLHCYSGENDIPQDVDPEDVSFIASYLRAYGRQTRIGRLFTMNAADAPDCGEWILYARGTAAAYAKKIDLTYDSSVLFSDIADTIDGGKKPEGDNLLKCQADGGSFGAQIADVAAPAYMTQEYIDAGFKPDGILIKIVSNREVEPAKTKH</sequence>
<evidence type="ECO:0000313" key="2">
    <source>
        <dbReference type="EMBL" id="KLJ10097.1"/>
    </source>
</evidence>
<accession>A0A0H1BGD6</accession>
<comment type="caution">
    <text evidence="2">The sequence shown here is derived from an EMBL/GenBank/DDBJ whole genome shotgun (WGS) entry which is preliminary data.</text>
</comment>
<reference evidence="3" key="1">
    <citation type="journal article" date="2015" name="PLoS Genet.">
        <title>The dynamic genome and transcriptome of the human fungal pathogen Blastomyces and close relative Emmonsia.</title>
        <authorList>
            <person name="Munoz J.F."/>
            <person name="Gauthier G.M."/>
            <person name="Desjardins C.A."/>
            <person name="Gallo J.E."/>
            <person name="Holder J."/>
            <person name="Sullivan T.D."/>
            <person name="Marty A.J."/>
            <person name="Carmen J.C."/>
            <person name="Chen Z."/>
            <person name="Ding L."/>
            <person name="Gujja S."/>
            <person name="Magrini V."/>
            <person name="Misas E."/>
            <person name="Mitreva M."/>
            <person name="Priest M."/>
            <person name="Saif S."/>
            <person name="Whiston E.A."/>
            <person name="Young S."/>
            <person name="Zeng Q."/>
            <person name="Goldman W.E."/>
            <person name="Mardis E.R."/>
            <person name="Taylor J.W."/>
            <person name="McEwen J.G."/>
            <person name="Clay O.K."/>
            <person name="Klein B.S."/>
            <person name="Cuomo C.A."/>
        </authorList>
    </citation>
    <scope>NUCLEOTIDE SEQUENCE [LARGE SCALE GENOMIC DNA]</scope>
    <source>
        <strain evidence="3">UAMH 139</strain>
    </source>
</reference>
<dbReference type="Proteomes" id="UP000053573">
    <property type="component" value="Unassembled WGS sequence"/>
</dbReference>
<feature type="signal peptide" evidence="1">
    <location>
        <begin position="1"/>
        <end position="21"/>
    </location>
</feature>